<sequence>MTEFPSNIDLLTATVMQLQDHLWKGSFNSVQLVREYLRRIEENNHEGLALGAVIETAPYEKLIGVASDLDDLRKQGASSGSHALAGSIVPGDARAIKNLRAAGAIILGKANISELSGIRDEIKGEWSGRGGYCYSAYGENADPKGSSGGSAVSVSSGFAAAALGGDTTGSITWPAGRAACYAMRPTVGLVSTEGCIPLSSSMDVLGPLGKSAYDVALMLSHMARDSNDASFENYTRYTDKSHASFKGKRLGVPRADTIDNPDTWTKFRYHKSNLVSIQKAFDLALDKMRILGAHVEDPADLPCGIVDVSAVGGKIIAHEMRELHEAYTSTLKDWRLSSRTQDLEMPQGPIRPTRLIEAVEAEGRRSKAYRDVVTEASRIYENGMGALLNTVKLDALIVPSAHVRLVRHASVGGWVITMALNDDAAV</sequence>
<evidence type="ECO:0000313" key="2">
    <source>
        <dbReference type="Proteomes" id="UP001230649"/>
    </source>
</evidence>
<dbReference type="EMBL" id="JASBWS010000124">
    <property type="protein sequence ID" value="KAJ9095408.1"/>
    <property type="molecule type" value="Genomic_DNA"/>
</dbReference>
<dbReference type="Proteomes" id="UP001230649">
    <property type="component" value="Unassembled WGS sequence"/>
</dbReference>
<reference evidence="1" key="1">
    <citation type="submission" date="2023-04" db="EMBL/GenBank/DDBJ databases">
        <title>Draft Genome sequencing of Naganishia species isolated from polar environments using Oxford Nanopore Technology.</title>
        <authorList>
            <person name="Leo P."/>
            <person name="Venkateswaran K."/>
        </authorList>
    </citation>
    <scope>NUCLEOTIDE SEQUENCE</scope>
    <source>
        <strain evidence="1">MNA-CCFEE 5262</strain>
    </source>
</reference>
<gene>
    <name evidence="1" type="ORF">QFC20_006646</name>
</gene>
<keyword evidence="2" id="KW-1185">Reference proteome</keyword>
<evidence type="ECO:0000313" key="1">
    <source>
        <dbReference type="EMBL" id="KAJ9095408.1"/>
    </source>
</evidence>
<proteinExistence type="predicted"/>
<comment type="caution">
    <text evidence="1">The sequence shown here is derived from an EMBL/GenBank/DDBJ whole genome shotgun (WGS) entry which is preliminary data.</text>
</comment>
<organism evidence="1 2">
    <name type="scientific">Naganishia adeliensis</name>
    <dbReference type="NCBI Taxonomy" id="92952"/>
    <lineage>
        <taxon>Eukaryota</taxon>
        <taxon>Fungi</taxon>
        <taxon>Dikarya</taxon>
        <taxon>Basidiomycota</taxon>
        <taxon>Agaricomycotina</taxon>
        <taxon>Tremellomycetes</taxon>
        <taxon>Filobasidiales</taxon>
        <taxon>Filobasidiaceae</taxon>
        <taxon>Naganishia</taxon>
    </lineage>
</organism>
<protein>
    <submittedName>
        <fullName evidence="1">Uncharacterized protein</fullName>
    </submittedName>
</protein>
<name>A0ACC2V7S5_9TREE</name>
<accession>A0ACC2V7S5</accession>